<evidence type="ECO:0008006" key="4">
    <source>
        <dbReference type="Google" id="ProtNLM"/>
    </source>
</evidence>
<evidence type="ECO:0000313" key="3">
    <source>
        <dbReference type="Proteomes" id="UP000545386"/>
    </source>
</evidence>
<proteinExistence type="predicted"/>
<keyword evidence="1" id="KW-1133">Transmembrane helix</keyword>
<comment type="caution">
    <text evidence="2">The sequence shown here is derived from an EMBL/GenBank/DDBJ whole genome shotgun (WGS) entry which is preliminary data.</text>
</comment>
<keyword evidence="1" id="KW-0812">Transmembrane</keyword>
<gene>
    <name evidence="2" type="ORF">GTU67_02480</name>
</gene>
<dbReference type="EMBL" id="JACJUU010000001">
    <property type="protein sequence ID" value="MBC2768778.1"/>
    <property type="molecule type" value="Genomic_DNA"/>
</dbReference>
<name>A0A842HMI6_9BURK</name>
<organism evidence="2 3">
    <name type="scientific">Pusillimonas minor</name>
    <dbReference type="NCBI Taxonomy" id="2697024"/>
    <lineage>
        <taxon>Bacteria</taxon>
        <taxon>Pseudomonadati</taxon>
        <taxon>Pseudomonadota</taxon>
        <taxon>Betaproteobacteria</taxon>
        <taxon>Burkholderiales</taxon>
        <taxon>Alcaligenaceae</taxon>
        <taxon>Pusillimonas</taxon>
    </lineage>
</organism>
<feature type="transmembrane region" description="Helical" evidence="1">
    <location>
        <begin position="55"/>
        <end position="75"/>
    </location>
</feature>
<feature type="transmembrane region" description="Helical" evidence="1">
    <location>
        <begin position="6"/>
        <end position="24"/>
    </location>
</feature>
<evidence type="ECO:0000256" key="1">
    <source>
        <dbReference type="SAM" id="Phobius"/>
    </source>
</evidence>
<dbReference type="Proteomes" id="UP000545386">
    <property type="component" value="Unassembled WGS sequence"/>
</dbReference>
<dbReference type="RefSeq" id="WP_185778585.1">
    <property type="nucleotide sequence ID" value="NZ_JACJUU010000001.1"/>
</dbReference>
<keyword evidence="1" id="KW-0472">Membrane</keyword>
<dbReference type="AlphaFoldDB" id="A0A842HMI6"/>
<keyword evidence="3" id="KW-1185">Reference proteome</keyword>
<reference evidence="2 3" key="1">
    <citation type="submission" date="2020-08" db="EMBL/GenBank/DDBJ databases">
        <title>Paraeoetvoesia sp. YC-7-48 draft genome sequence.</title>
        <authorList>
            <person name="Yao L."/>
        </authorList>
    </citation>
    <scope>NUCLEOTIDE SEQUENCE [LARGE SCALE GENOMIC DNA]</scope>
    <source>
        <strain evidence="3">YC-7-48</strain>
    </source>
</reference>
<accession>A0A842HMI6</accession>
<evidence type="ECO:0000313" key="2">
    <source>
        <dbReference type="EMBL" id="MBC2768778.1"/>
    </source>
</evidence>
<sequence length="86" mass="9224">MTWLGIFEWLGALLGLAGAALLAANHRLSGWGFLAFLLSNGCWIAYALMTSAYGLIAMQAGYIVISAIGLCRWLLIPALPPSSRKQ</sequence>
<feature type="transmembrane region" description="Helical" evidence="1">
    <location>
        <begin position="31"/>
        <end position="49"/>
    </location>
</feature>
<protein>
    <recommendedName>
        <fullName evidence="4">Nicotinamide riboside transporter PnuC</fullName>
    </recommendedName>
</protein>